<dbReference type="InterPro" id="IPR036102">
    <property type="entry name" value="OsmC/Ohrsf"/>
</dbReference>
<evidence type="ECO:0000313" key="1">
    <source>
        <dbReference type="EMBL" id="OYX58159.1"/>
    </source>
</evidence>
<reference evidence="1 2" key="1">
    <citation type="submission" date="2017-03" db="EMBL/GenBank/DDBJ databases">
        <title>Lifting the veil on microbial sulfur biogeochemistry in mining wastewaters.</title>
        <authorList>
            <person name="Kantor R.S."/>
            <person name="Colenbrander Nelson T."/>
            <person name="Marshall S."/>
            <person name="Bennett D."/>
            <person name="Apte S."/>
            <person name="Camacho D."/>
            <person name="Thomas B.C."/>
            <person name="Warren L.A."/>
            <person name="Banfield J.F."/>
        </authorList>
    </citation>
    <scope>NUCLEOTIDE SEQUENCE [LARGE SCALE GENOMIC DNA]</scope>
    <source>
        <strain evidence="1">32-68-21</strain>
    </source>
</reference>
<dbReference type="InterPro" id="IPR052707">
    <property type="entry name" value="OsmC_Ohr_Peroxiredoxin"/>
</dbReference>
<dbReference type="Gene3D" id="3.30.300.20">
    <property type="match status" value="1"/>
</dbReference>
<dbReference type="EMBL" id="NCEQ01000003">
    <property type="protein sequence ID" value="OYX58159.1"/>
    <property type="molecule type" value="Genomic_DNA"/>
</dbReference>
<gene>
    <name evidence="1" type="ORF">B7Y86_03905</name>
</gene>
<dbReference type="PANTHER" id="PTHR42830:SF2">
    <property type="entry name" value="OSMC_OHR FAMILY PROTEIN"/>
    <property type="match status" value="1"/>
</dbReference>
<dbReference type="PANTHER" id="PTHR42830">
    <property type="entry name" value="OSMOTICALLY INDUCIBLE FAMILY PROTEIN"/>
    <property type="match status" value="1"/>
</dbReference>
<dbReference type="SUPFAM" id="SSF82784">
    <property type="entry name" value="OsmC-like"/>
    <property type="match status" value="1"/>
</dbReference>
<dbReference type="Pfam" id="PF02566">
    <property type="entry name" value="OsmC"/>
    <property type="match status" value="1"/>
</dbReference>
<accession>A0A258HMZ5</accession>
<dbReference type="AlphaFoldDB" id="A0A258HMZ5"/>
<evidence type="ECO:0000313" key="2">
    <source>
        <dbReference type="Proteomes" id="UP000216147"/>
    </source>
</evidence>
<dbReference type="InterPro" id="IPR003718">
    <property type="entry name" value="OsmC/Ohr_fam"/>
</dbReference>
<proteinExistence type="predicted"/>
<name>A0A258HMZ5_9CAUL</name>
<comment type="caution">
    <text evidence="1">The sequence shown here is derived from an EMBL/GenBank/DDBJ whole genome shotgun (WGS) entry which is preliminary data.</text>
</comment>
<protein>
    <submittedName>
        <fullName evidence="1">Peroxiredoxin</fullName>
    </submittedName>
</protein>
<organism evidence="1 2">
    <name type="scientific">Brevundimonas subvibrioides</name>
    <dbReference type="NCBI Taxonomy" id="74313"/>
    <lineage>
        <taxon>Bacteria</taxon>
        <taxon>Pseudomonadati</taxon>
        <taxon>Pseudomonadota</taxon>
        <taxon>Alphaproteobacteria</taxon>
        <taxon>Caulobacterales</taxon>
        <taxon>Caulobacteraceae</taxon>
        <taxon>Brevundimonas</taxon>
    </lineage>
</organism>
<dbReference type="Proteomes" id="UP000216147">
    <property type="component" value="Unassembled WGS sequence"/>
</dbReference>
<sequence>MSEHVATIAWSRGDQPFTDKRYSRAHDWTFDGGAVVRGSSAPSSVRIPFSDPSAVDPEEALVASLSSCHMLWFLDFAARAGLVVDRYVDQASGVLGHDGAGRRYMSEVTLRPVTAFAGRQPDQAELDQLHHEAHESCDMANSVRATVRVEASLG</sequence>
<dbReference type="InterPro" id="IPR015946">
    <property type="entry name" value="KH_dom-like_a/b"/>
</dbReference>